<feature type="region of interest" description="Disordered" evidence="2">
    <location>
        <begin position="184"/>
        <end position="206"/>
    </location>
</feature>
<dbReference type="EMBL" id="JAASRM010000001">
    <property type="protein sequence ID" value="NIK86968.1"/>
    <property type="molecule type" value="Genomic_DNA"/>
</dbReference>
<dbReference type="PANTHER" id="PTHR21666">
    <property type="entry name" value="PEPTIDASE-RELATED"/>
    <property type="match status" value="1"/>
</dbReference>
<accession>A0A846MTY8</accession>
<keyword evidence="4" id="KW-0378">Hydrolase</keyword>
<dbReference type="PANTHER" id="PTHR21666:SF263">
    <property type="entry name" value="MUREIN HYDROLASE ACTIVATOR NLPD"/>
    <property type="match status" value="1"/>
</dbReference>
<dbReference type="InterPro" id="IPR016047">
    <property type="entry name" value="M23ase_b-sheet_dom"/>
</dbReference>
<dbReference type="Pfam" id="PF01551">
    <property type="entry name" value="Peptidase_M23"/>
    <property type="match status" value="1"/>
</dbReference>
<comment type="caution">
    <text evidence="4">The sequence shown here is derived from an EMBL/GenBank/DDBJ whole genome shotgun (WGS) entry which is preliminary data.</text>
</comment>
<dbReference type="GO" id="GO:0004222">
    <property type="term" value="F:metalloendopeptidase activity"/>
    <property type="evidence" value="ECO:0007669"/>
    <property type="project" value="TreeGrafter"/>
</dbReference>
<sequence length="206" mass="22574">MVATGCSTPKPELDWDVHSGPVKARVAVKPKPRPQQYAYAEPKRCPCDVTPVPQSRPAWYQQQRPSNPPAQADANFLWPVKGRVITDFGSRQGGERNDGINIEAAAGTPIYAAGDGTVSYSGNELRNYGNLMLVRHDNGYVTAYAHADYFVVNKGDRVTRGQMIGIVGQTGDVSRPQLHFELRKGSRGETPVNPLPYLSPTRVATR</sequence>
<evidence type="ECO:0000256" key="1">
    <source>
        <dbReference type="ARBA" id="ARBA00038420"/>
    </source>
</evidence>
<reference evidence="4 5" key="1">
    <citation type="submission" date="2020-03" db="EMBL/GenBank/DDBJ databases">
        <title>Genomic Encyclopedia of Type Strains, Phase IV (KMG-IV): sequencing the most valuable type-strain genomes for metagenomic binning, comparative biology and taxonomic classification.</title>
        <authorList>
            <person name="Goeker M."/>
        </authorList>
    </citation>
    <scope>NUCLEOTIDE SEQUENCE [LARGE SCALE GENOMIC DNA]</scope>
    <source>
        <strain evidence="4 5">DSM 19867</strain>
    </source>
</reference>
<evidence type="ECO:0000259" key="3">
    <source>
        <dbReference type="Pfam" id="PF01551"/>
    </source>
</evidence>
<evidence type="ECO:0000313" key="5">
    <source>
        <dbReference type="Proteomes" id="UP000570514"/>
    </source>
</evidence>
<gene>
    <name evidence="4" type="ORF">FHS83_000286</name>
</gene>
<feature type="domain" description="M23ase beta-sheet core" evidence="3">
    <location>
        <begin position="97"/>
        <end position="194"/>
    </location>
</feature>
<evidence type="ECO:0000313" key="4">
    <source>
        <dbReference type="EMBL" id="NIK86968.1"/>
    </source>
</evidence>
<proteinExistence type="inferred from homology"/>
<keyword evidence="5" id="KW-1185">Reference proteome</keyword>
<dbReference type="RefSeq" id="WP_208414177.1">
    <property type="nucleotide sequence ID" value="NZ_BAAADC010000001.1"/>
</dbReference>
<organism evidence="4 5">
    <name type="scientific">Rhizomicrobium palustre</name>
    <dbReference type="NCBI Taxonomy" id="189966"/>
    <lineage>
        <taxon>Bacteria</taxon>
        <taxon>Pseudomonadati</taxon>
        <taxon>Pseudomonadota</taxon>
        <taxon>Alphaproteobacteria</taxon>
        <taxon>Micropepsales</taxon>
        <taxon>Micropepsaceae</taxon>
        <taxon>Rhizomicrobium</taxon>
    </lineage>
</organism>
<evidence type="ECO:0000256" key="2">
    <source>
        <dbReference type="SAM" id="MobiDB-lite"/>
    </source>
</evidence>
<dbReference type="Gene3D" id="2.70.70.10">
    <property type="entry name" value="Glucose Permease (Domain IIA)"/>
    <property type="match status" value="1"/>
</dbReference>
<protein>
    <submittedName>
        <fullName evidence="4">Murein DD-endopeptidase MepM/ murein hydrolase activator NlpD</fullName>
    </submittedName>
</protein>
<dbReference type="InterPro" id="IPR050570">
    <property type="entry name" value="Cell_wall_metabolism_enzyme"/>
</dbReference>
<name>A0A846MTY8_9PROT</name>
<comment type="similarity">
    <text evidence="1">Belongs to the E.coli NlpD/Haemophilus LppB family.</text>
</comment>
<dbReference type="Proteomes" id="UP000570514">
    <property type="component" value="Unassembled WGS sequence"/>
</dbReference>
<dbReference type="InterPro" id="IPR011055">
    <property type="entry name" value="Dup_hybrid_motif"/>
</dbReference>
<dbReference type="SUPFAM" id="SSF51261">
    <property type="entry name" value="Duplicated hybrid motif"/>
    <property type="match status" value="1"/>
</dbReference>
<dbReference type="AlphaFoldDB" id="A0A846MTY8"/>
<dbReference type="CDD" id="cd12797">
    <property type="entry name" value="M23_peptidase"/>
    <property type="match status" value="1"/>
</dbReference>